<reference evidence="1" key="1">
    <citation type="journal article" date="2021" name="Proc. Natl. Acad. Sci. U.S.A.">
        <title>A Catalog of Tens of Thousands of Viruses from Human Metagenomes Reveals Hidden Associations with Chronic Diseases.</title>
        <authorList>
            <person name="Tisza M.J."/>
            <person name="Buck C.B."/>
        </authorList>
    </citation>
    <scope>NUCLEOTIDE SEQUENCE</scope>
    <source>
        <strain evidence="1">CtaNW81</strain>
    </source>
</reference>
<evidence type="ECO:0000313" key="1">
    <source>
        <dbReference type="EMBL" id="DAD77468.1"/>
    </source>
</evidence>
<dbReference type="EMBL" id="BK014826">
    <property type="protein sequence ID" value="DAD77468.1"/>
    <property type="molecule type" value="Genomic_DNA"/>
</dbReference>
<protein>
    <submittedName>
        <fullName evidence="1">Uncharacterized protein</fullName>
    </submittedName>
</protein>
<sequence length="30" mass="3416">MTILWVCVTIAIWGTTIIHACELLTKEDKL</sequence>
<name>A0A8S5M5I7_9CAUD</name>
<organism evidence="1">
    <name type="scientific">Podoviridae sp. ctaNW81</name>
    <dbReference type="NCBI Taxonomy" id="2826562"/>
    <lineage>
        <taxon>Viruses</taxon>
        <taxon>Duplodnaviria</taxon>
        <taxon>Heunggongvirae</taxon>
        <taxon>Uroviricota</taxon>
        <taxon>Caudoviricetes</taxon>
    </lineage>
</organism>
<proteinExistence type="predicted"/>
<accession>A0A8S5M5I7</accession>